<dbReference type="AlphaFoldDB" id="A0AA91M4V1"/>
<evidence type="ECO:0000313" key="2">
    <source>
        <dbReference type="EMBL" id="ORB00167.1"/>
    </source>
</evidence>
<sequence length="143" mass="15140">MTLFRSPFRRPTRNVARAMVIWAAAVSCAGTAFAEPPLINGVFQGADEEFAWTIATSCSQVDCNGTVSSNQGWTSPMRLINGEWHFSITKPDGGLCADGSYVPTVIGVMIDPVSLGGVVTTSSDGECPGSTLTSRPFQLHQLG</sequence>
<evidence type="ECO:0000313" key="3">
    <source>
        <dbReference type="Proteomes" id="UP000192320"/>
    </source>
</evidence>
<feature type="signal peptide" evidence="1">
    <location>
        <begin position="1"/>
        <end position="34"/>
    </location>
</feature>
<proteinExistence type="predicted"/>
<feature type="chain" id="PRO_5041729569" description="Secreted protein" evidence="1">
    <location>
        <begin position="35"/>
        <end position="143"/>
    </location>
</feature>
<name>A0AA91M4V1_9MYCO</name>
<evidence type="ECO:0008006" key="4">
    <source>
        <dbReference type="Google" id="ProtNLM"/>
    </source>
</evidence>
<dbReference type="PROSITE" id="PS51257">
    <property type="entry name" value="PROKAR_LIPOPROTEIN"/>
    <property type="match status" value="1"/>
</dbReference>
<reference evidence="2 3" key="1">
    <citation type="submission" date="2017-02" db="EMBL/GenBank/DDBJ databases">
        <title>The new phylogeny of genus Mycobacterium.</title>
        <authorList>
            <person name="Tortoli E."/>
            <person name="Trovato A."/>
            <person name="Cirillo D.M."/>
        </authorList>
    </citation>
    <scope>NUCLEOTIDE SEQUENCE [LARGE SCALE GENOMIC DNA]</scope>
    <source>
        <strain evidence="2 3">DSM 45633</strain>
    </source>
</reference>
<comment type="caution">
    <text evidence="2">The sequence shown here is derived from an EMBL/GenBank/DDBJ whole genome shotgun (WGS) entry which is preliminary data.</text>
</comment>
<accession>A0AA91M4V1</accession>
<keyword evidence="1" id="KW-0732">Signal</keyword>
<gene>
    <name evidence="2" type="ORF">BST33_12565</name>
</gene>
<dbReference type="EMBL" id="MVHZ01000012">
    <property type="protein sequence ID" value="ORB00167.1"/>
    <property type="molecule type" value="Genomic_DNA"/>
</dbReference>
<dbReference type="Proteomes" id="UP000192320">
    <property type="component" value="Unassembled WGS sequence"/>
</dbReference>
<evidence type="ECO:0000256" key="1">
    <source>
        <dbReference type="SAM" id="SignalP"/>
    </source>
</evidence>
<keyword evidence="3" id="KW-1185">Reference proteome</keyword>
<organism evidence="2 3">
    <name type="scientific">Mycolicibacter minnesotensis</name>
    <dbReference type="NCBI Taxonomy" id="1118379"/>
    <lineage>
        <taxon>Bacteria</taxon>
        <taxon>Bacillati</taxon>
        <taxon>Actinomycetota</taxon>
        <taxon>Actinomycetes</taxon>
        <taxon>Mycobacteriales</taxon>
        <taxon>Mycobacteriaceae</taxon>
        <taxon>Mycolicibacter</taxon>
    </lineage>
</organism>
<protein>
    <recommendedName>
        <fullName evidence="4">Secreted protein</fullName>
    </recommendedName>
</protein>